<dbReference type="CDD" id="cd03801">
    <property type="entry name" value="GT4_PimA-like"/>
    <property type="match status" value="1"/>
</dbReference>
<dbReference type="GO" id="GO:0016757">
    <property type="term" value="F:glycosyltransferase activity"/>
    <property type="evidence" value="ECO:0007669"/>
    <property type="project" value="InterPro"/>
</dbReference>
<dbReference type="Pfam" id="PF00534">
    <property type="entry name" value="Glycos_transf_1"/>
    <property type="match status" value="1"/>
</dbReference>
<proteinExistence type="predicted"/>
<gene>
    <name evidence="2" type="ORF">MNBD_NITROSPINAE04-1070</name>
</gene>
<organism evidence="2">
    <name type="scientific">hydrothermal vent metagenome</name>
    <dbReference type="NCBI Taxonomy" id="652676"/>
    <lineage>
        <taxon>unclassified sequences</taxon>
        <taxon>metagenomes</taxon>
        <taxon>ecological metagenomes</taxon>
    </lineage>
</organism>
<feature type="domain" description="Glycosyl transferase family 1" evidence="1">
    <location>
        <begin position="176"/>
        <end position="342"/>
    </location>
</feature>
<dbReference type="AlphaFoldDB" id="A0A3B1C7J5"/>
<name>A0A3B1C7J5_9ZZZZ</name>
<dbReference type="Gene3D" id="3.40.50.2000">
    <property type="entry name" value="Glycogen Phosphorylase B"/>
    <property type="match status" value="1"/>
</dbReference>
<dbReference type="EMBL" id="UOGA01000165">
    <property type="protein sequence ID" value="VAX19868.1"/>
    <property type="molecule type" value="Genomic_DNA"/>
</dbReference>
<evidence type="ECO:0000313" key="2">
    <source>
        <dbReference type="EMBL" id="VAX19868.1"/>
    </source>
</evidence>
<dbReference type="SUPFAM" id="SSF53756">
    <property type="entry name" value="UDP-Glycosyltransferase/glycogen phosphorylase"/>
    <property type="match status" value="1"/>
</dbReference>
<sequence>MLHHRSKPVVYFVADALGWVQARRLEYIQQYIGDIKFIPISAARFAILWNQGKLRDAYVYFATWRIPSGLSQSGQIKFDEGDYSRFMTSVTSHYNVGGGLNPAATVASGRDLKETFDTAVNCLRKFKVVTANSRILFDLLSPHIKNLFYAPNGLDTDLFLPKRDREYSPGKIRVGWVGKQKAAKNYSVVEEAFKAFSSQGVEPKELSVGRQGNKGNGIYSRIVGKVKSKIPPFLIANSTYVDKMLNSFQRPVRYEDMPQFYHGIDYYLCVSWHEGTPNPALEAAACGVPVVTTKVGNMPDLIKHGENGFFVEPNVASVTKAFDEIRKLNAADYKRLSQNIRKSIMDDWTWGKNILNYKKAFDLFFKE</sequence>
<dbReference type="PANTHER" id="PTHR12526">
    <property type="entry name" value="GLYCOSYLTRANSFERASE"/>
    <property type="match status" value="1"/>
</dbReference>
<dbReference type="PANTHER" id="PTHR12526:SF637">
    <property type="entry name" value="GLYCOSYLTRANSFERASE EPSF-RELATED"/>
    <property type="match status" value="1"/>
</dbReference>
<accession>A0A3B1C7J5</accession>
<dbReference type="InterPro" id="IPR001296">
    <property type="entry name" value="Glyco_trans_1"/>
</dbReference>
<evidence type="ECO:0000259" key="1">
    <source>
        <dbReference type="Pfam" id="PF00534"/>
    </source>
</evidence>
<reference evidence="2" key="1">
    <citation type="submission" date="2018-06" db="EMBL/GenBank/DDBJ databases">
        <authorList>
            <person name="Zhirakovskaya E."/>
        </authorList>
    </citation>
    <scope>NUCLEOTIDE SEQUENCE</scope>
</reference>
<protein>
    <recommendedName>
        <fullName evidence="1">Glycosyl transferase family 1 domain-containing protein</fullName>
    </recommendedName>
</protein>